<evidence type="ECO:0000313" key="3">
    <source>
        <dbReference type="Proteomes" id="UP000680815"/>
    </source>
</evidence>
<reference evidence="2 3" key="1">
    <citation type="submission" date="2021-03" db="EMBL/GenBank/DDBJ databases">
        <authorList>
            <person name="So Y."/>
        </authorList>
    </citation>
    <scope>NUCLEOTIDE SEQUENCE [LARGE SCALE GENOMIC DNA]</scope>
    <source>
        <strain evidence="2 3">PWR1</strain>
    </source>
</reference>
<evidence type="ECO:0000256" key="1">
    <source>
        <dbReference type="SAM" id="Phobius"/>
    </source>
</evidence>
<keyword evidence="1" id="KW-0472">Membrane</keyword>
<organism evidence="2 3">
    <name type="scientific">Roseomonas nitratireducens</name>
    <dbReference type="NCBI Taxonomy" id="2820810"/>
    <lineage>
        <taxon>Bacteria</taxon>
        <taxon>Pseudomonadati</taxon>
        <taxon>Pseudomonadota</taxon>
        <taxon>Alphaproteobacteria</taxon>
        <taxon>Acetobacterales</taxon>
        <taxon>Roseomonadaceae</taxon>
        <taxon>Roseomonas</taxon>
    </lineage>
</organism>
<feature type="transmembrane region" description="Helical" evidence="1">
    <location>
        <begin position="20"/>
        <end position="38"/>
    </location>
</feature>
<protein>
    <recommendedName>
        <fullName evidence="4">DUF2628 domain-containing protein</fullName>
    </recommendedName>
</protein>
<accession>A0ABS4AY46</accession>
<sequence>MRVWTVHARPPSQRRGGETLLVRDGFAWGALLAPTIWFLSNRLIALAAIHAAACIALAATLPGPVAGPLLLGLNLFIGFEARNLQAWWLGLRGWRTEGVVMGRDEEAAFLHLASWRPDLARVAR</sequence>
<dbReference type="EMBL" id="JAGIYZ010000025">
    <property type="protein sequence ID" value="MBP0466298.1"/>
    <property type="molecule type" value="Genomic_DNA"/>
</dbReference>
<keyword evidence="1" id="KW-1133">Transmembrane helix</keyword>
<comment type="caution">
    <text evidence="2">The sequence shown here is derived from an EMBL/GenBank/DDBJ whole genome shotgun (WGS) entry which is preliminary data.</text>
</comment>
<feature type="transmembrane region" description="Helical" evidence="1">
    <location>
        <begin position="44"/>
        <end position="77"/>
    </location>
</feature>
<keyword evidence="3" id="KW-1185">Reference proteome</keyword>
<keyword evidence="1" id="KW-0812">Transmembrane</keyword>
<dbReference type="Proteomes" id="UP000680815">
    <property type="component" value="Unassembled WGS sequence"/>
</dbReference>
<dbReference type="RefSeq" id="WP_209353700.1">
    <property type="nucleotide sequence ID" value="NZ_JAGIYZ010000025.1"/>
</dbReference>
<evidence type="ECO:0000313" key="2">
    <source>
        <dbReference type="EMBL" id="MBP0466298.1"/>
    </source>
</evidence>
<gene>
    <name evidence="2" type="ORF">J5Y09_20390</name>
</gene>
<evidence type="ECO:0008006" key="4">
    <source>
        <dbReference type="Google" id="ProtNLM"/>
    </source>
</evidence>
<name>A0ABS4AY46_9PROT</name>
<proteinExistence type="predicted"/>